<dbReference type="OrthoDB" id="5297034at2"/>
<gene>
    <name evidence="2" type="ORF">BJN45_15330</name>
</gene>
<dbReference type="GO" id="GO:0005886">
    <property type="term" value="C:plasma membrane"/>
    <property type="evidence" value="ECO:0007669"/>
    <property type="project" value="TreeGrafter"/>
</dbReference>
<evidence type="ECO:0008006" key="4">
    <source>
        <dbReference type="Google" id="ProtNLM"/>
    </source>
</evidence>
<dbReference type="EMBL" id="MTHD01000006">
    <property type="protein sequence ID" value="OMG52029.1"/>
    <property type="molecule type" value="Genomic_DNA"/>
</dbReference>
<dbReference type="STRING" id="418702.BJN45_15330"/>
<protein>
    <recommendedName>
        <fullName evidence="4">DUF485 domain-containing protein</fullName>
    </recommendedName>
</protein>
<sequence>MSQEIYARIRANPKYQQLRKTRNAYGWVMTLLILVVYYGYIALIAFDKSFLAQPLGPEGVTTIGIPIGVGVILFTVIITGIYVRRANSEFDALKQKLIEECQ</sequence>
<proteinExistence type="predicted"/>
<dbReference type="RefSeq" id="WP_076096832.1">
    <property type="nucleotide sequence ID" value="NZ_MTHD01000006.1"/>
</dbReference>
<feature type="transmembrane region" description="Helical" evidence="1">
    <location>
        <begin position="24"/>
        <end position="43"/>
    </location>
</feature>
<feature type="transmembrane region" description="Helical" evidence="1">
    <location>
        <begin position="63"/>
        <end position="83"/>
    </location>
</feature>
<dbReference type="InterPro" id="IPR007436">
    <property type="entry name" value="DUF485"/>
</dbReference>
<name>A0A1R1I048_9RHOO</name>
<keyword evidence="3" id="KW-1185">Reference proteome</keyword>
<keyword evidence="1" id="KW-0812">Transmembrane</keyword>
<dbReference type="AlphaFoldDB" id="A0A1R1I048"/>
<dbReference type="InterPro" id="IPR052959">
    <property type="entry name" value="Inner_membrane_assoc"/>
</dbReference>
<evidence type="ECO:0000256" key="1">
    <source>
        <dbReference type="SAM" id="Phobius"/>
    </source>
</evidence>
<accession>A0A1R1I048</accession>
<dbReference type="Proteomes" id="UP000187526">
    <property type="component" value="Unassembled WGS sequence"/>
</dbReference>
<reference evidence="2 3" key="1">
    <citation type="submission" date="2016-10" db="EMBL/GenBank/DDBJ databases">
        <title>Alkaliphiles isolated from bioreactors.</title>
        <authorList>
            <person name="Salah Z."/>
            <person name="Rout S.P."/>
            <person name="Humphreys P.N."/>
        </authorList>
    </citation>
    <scope>NUCLEOTIDE SEQUENCE [LARGE SCALE GENOMIC DNA]</scope>
    <source>
        <strain evidence="2 3">ZS02</strain>
    </source>
</reference>
<keyword evidence="1" id="KW-1133">Transmembrane helix</keyword>
<comment type="caution">
    <text evidence="2">The sequence shown here is derived from an EMBL/GenBank/DDBJ whole genome shotgun (WGS) entry which is preliminary data.</text>
</comment>
<dbReference type="PANTHER" id="PTHR38598">
    <property type="entry name" value="INNER MEMBRANE PROTEIN YJCH"/>
    <property type="match status" value="1"/>
</dbReference>
<evidence type="ECO:0000313" key="3">
    <source>
        <dbReference type="Proteomes" id="UP000187526"/>
    </source>
</evidence>
<organism evidence="2 3">
    <name type="scientific">Azonexus hydrophilus</name>
    <dbReference type="NCBI Taxonomy" id="418702"/>
    <lineage>
        <taxon>Bacteria</taxon>
        <taxon>Pseudomonadati</taxon>
        <taxon>Pseudomonadota</taxon>
        <taxon>Betaproteobacteria</taxon>
        <taxon>Rhodocyclales</taxon>
        <taxon>Azonexaceae</taxon>
        <taxon>Azonexus</taxon>
    </lineage>
</organism>
<dbReference type="PANTHER" id="PTHR38598:SF1">
    <property type="entry name" value="INNER MEMBRANE PROTEIN YJCH"/>
    <property type="match status" value="1"/>
</dbReference>
<dbReference type="Pfam" id="PF04341">
    <property type="entry name" value="DUF485"/>
    <property type="match status" value="1"/>
</dbReference>
<evidence type="ECO:0000313" key="2">
    <source>
        <dbReference type="EMBL" id="OMG52029.1"/>
    </source>
</evidence>
<keyword evidence="1" id="KW-0472">Membrane</keyword>